<dbReference type="Proteomes" id="UP000507245">
    <property type="component" value="Unassembled WGS sequence"/>
</dbReference>
<accession>A0A6J5X3C1</accession>
<proteinExistence type="predicted"/>
<keyword evidence="2" id="KW-1185">Reference proteome</keyword>
<organism evidence="1 2">
    <name type="scientific">Prunus armeniaca</name>
    <name type="common">Apricot</name>
    <name type="synonym">Armeniaca vulgaris</name>
    <dbReference type="NCBI Taxonomy" id="36596"/>
    <lineage>
        <taxon>Eukaryota</taxon>
        <taxon>Viridiplantae</taxon>
        <taxon>Streptophyta</taxon>
        <taxon>Embryophyta</taxon>
        <taxon>Tracheophyta</taxon>
        <taxon>Spermatophyta</taxon>
        <taxon>Magnoliopsida</taxon>
        <taxon>eudicotyledons</taxon>
        <taxon>Gunneridae</taxon>
        <taxon>Pentapetalae</taxon>
        <taxon>rosids</taxon>
        <taxon>fabids</taxon>
        <taxon>Rosales</taxon>
        <taxon>Rosaceae</taxon>
        <taxon>Amygdaloideae</taxon>
        <taxon>Amygdaleae</taxon>
        <taxon>Prunus</taxon>
    </lineage>
</organism>
<dbReference type="EMBL" id="CAEKKB010000004">
    <property type="protein sequence ID" value="CAB4308339.1"/>
    <property type="molecule type" value="Genomic_DNA"/>
</dbReference>
<evidence type="ECO:0000313" key="2">
    <source>
        <dbReference type="Proteomes" id="UP000507245"/>
    </source>
</evidence>
<name>A0A6J5X3C1_PRUAR</name>
<evidence type="ECO:0000313" key="1">
    <source>
        <dbReference type="EMBL" id="CAB4308339.1"/>
    </source>
</evidence>
<sequence length="60" mass="6602">MVETPVRVPTVATPGGQRQTQFCEWVAGVTPFMMAGIEFSKRIKTTSNVRMCSDPLLSRG</sequence>
<dbReference type="AlphaFoldDB" id="A0A6J5X3C1"/>
<gene>
    <name evidence="1" type="ORF">ORAREDHAP_LOCUS27697</name>
</gene>
<protein>
    <submittedName>
        <fullName evidence="1">Uncharacterized protein</fullName>
    </submittedName>
</protein>
<reference evidence="2" key="1">
    <citation type="journal article" date="2020" name="Genome Biol.">
        <title>Gamete binning: chromosome-level and haplotype-resolved genome assembly enabled by high-throughput single-cell sequencing of gamete genomes.</title>
        <authorList>
            <person name="Campoy J.A."/>
            <person name="Sun H."/>
            <person name="Goel M."/>
            <person name="Jiao W.-B."/>
            <person name="Folz-Donahue K."/>
            <person name="Wang N."/>
            <person name="Rubio M."/>
            <person name="Liu C."/>
            <person name="Kukat C."/>
            <person name="Ruiz D."/>
            <person name="Huettel B."/>
            <person name="Schneeberger K."/>
        </authorList>
    </citation>
    <scope>NUCLEOTIDE SEQUENCE [LARGE SCALE GENOMIC DNA]</scope>
    <source>
        <strain evidence="2">cv. Rojo Pasion</strain>
    </source>
</reference>